<dbReference type="Proteomes" id="UP000015105">
    <property type="component" value="Chromosome 6D"/>
</dbReference>
<evidence type="ECO:0000256" key="1">
    <source>
        <dbReference type="SAM" id="MobiDB-lite"/>
    </source>
</evidence>
<reference evidence="2" key="5">
    <citation type="journal article" date="2021" name="G3 (Bethesda)">
        <title>Aegilops tauschii genome assembly Aet v5.0 features greater sequence contiguity and improved annotation.</title>
        <authorList>
            <person name="Wang L."/>
            <person name="Zhu T."/>
            <person name="Rodriguez J.C."/>
            <person name="Deal K.R."/>
            <person name="Dubcovsky J."/>
            <person name="McGuire P.E."/>
            <person name="Lux T."/>
            <person name="Spannagl M."/>
            <person name="Mayer K.F.X."/>
            <person name="Baldrich P."/>
            <person name="Meyers B.C."/>
            <person name="Huo N."/>
            <person name="Gu Y.Q."/>
            <person name="Zhou H."/>
            <person name="Devos K.M."/>
            <person name="Bennetzen J.L."/>
            <person name="Unver T."/>
            <person name="Budak H."/>
            <person name="Gulick P.J."/>
            <person name="Galiba G."/>
            <person name="Kalapos B."/>
            <person name="Nelson D.R."/>
            <person name="Li P."/>
            <person name="You F.M."/>
            <person name="Luo M.C."/>
            <person name="Dvorak J."/>
        </authorList>
    </citation>
    <scope>NUCLEOTIDE SEQUENCE [LARGE SCALE GENOMIC DNA]</scope>
    <source>
        <strain evidence="2">cv. AL8/78</strain>
    </source>
</reference>
<dbReference type="AlphaFoldDB" id="A0A453N6I5"/>
<dbReference type="Gramene" id="AET6Gv20255800.1">
    <property type="protein sequence ID" value="AET6Gv20255800.1"/>
    <property type="gene ID" value="AET6Gv20255800"/>
</dbReference>
<protein>
    <submittedName>
        <fullName evidence="2">Uncharacterized protein</fullName>
    </submittedName>
</protein>
<evidence type="ECO:0000313" key="3">
    <source>
        <dbReference type="Proteomes" id="UP000015105"/>
    </source>
</evidence>
<reference evidence="2" key="3">
    <citation type="journal article" date="2017" name="Nature">
        <title>Genome sequence of the progenitor of the wheat D genome Aegilops tauschii.</title>
        <authorList>
            <person name="Luo M.C."/>
            <person name="Gu Y.Q."/>
            <person name="Puiu D."/>
            <person name="Wang H."/>
            <person name="Twardziok S.O."/>
            <person name="Deal K.R."/>
            <person name="Huo N."/>
            <person name="Zhu T."/>
            <person name="Wang L."/>
            <person name="Wang Y."/>
            <person name="McGuire P.E."/>
            <person name="Liu S."/>
            <person name="Long H."/>
            <person name="Ramasamy R.K."/>
            <person name="Rodriguez J.C."/>
            <person name="Van S.L."/>
            <person name="Yuan L."/>
            <person name="Wang Z."/>
            <person name="Xia Z."/>
            <person name="Xiao L."/>
            <person name="Anderson O.D."/>
            <person name="Ouyang S."/>
            <person name="Liang Y."/>
            <person name="Zimin A.V."/>
            <person name="Pertea G."/>
            <person name="Qi P."/>
            <person name="Bennetzen J.L."/>
            <person name="Dai X."/>
            <person name="Dawson M.W."/>
            <person name="Muller H.G."/>
            <person name="Kugler K."/>
            <person name="Rivarola-Duarte L."/>
            <person name="Spannagl M."/>
            <person name="Mayer K.F.X."/>
            <person name="Lu F.H."/>
            <person name="Bevan M.W."/>
            <person name="Leroy P."/>
            <person name="Li P."/>
            <person name="You F.M."/>
            <person name="Sun Q."/>
            <person name="Liu Z."/>
            <person name="Lyons E."/>
            <person name="Wicker T."/>
            <person name="Salzberg S.L."/>
            <person name="Devos K.M."/>
            <person name="Dvorak J."/>
        </authorList>
    </citation>
    <scope>NUCLEOTIDE SEQUENCE [LARGE SCALE GENOMIC DNA]</scope>
    <source>
        <strain evidence="2">cv. AL8/78</strain>
    </source>
</reference>
<sequence length="310" mass="32932">IPPRQQGWNPRSIESSPSFSRKNKNNRGRSRGWWLPPARSWFPVASVRLAGAGRSQGIQISAWLGCIVLGFSRILVLGGSGEARAALPFENKSLRSSPRASGVDSGVVGGSVQPGCSGSGAPATRCPGCVVWVLASVVSASCGDDGTSLLRDVEGDCVGFGCATDRSGRLGRDGVAPCPDLKLERLGECFRSGNCLRPLRLKLSNPAFWSRWLLQLTKASVRGAKYAAGAVNPRRLFCLLLCRSSPMSHHTSSLLSPPPRPPSPPTPTSTCKSATLCSCPPRAPSRLQLECHPRAPNLCYLQPDFVSGTT</sequence>
<dbReference type="EnsemblPlants" id="AET6Gv20255800.1">
    <property type="protein sequence ID" value="AET6Gv20255800.1"/>
    <property type="gene ID" value="AET6Gv20255800"/>
</dbReference>
<proteinExistence type="predicted"/>
<reference evidence="3" key="1">
    <citation type="journal article" date="2014" name="Science">
        <title>Ancient hybridizations among the ancestral genomes of bread wheat.</title>
        <authorList>
            <consortium name="International Wheat Genome Sequencing Consortium,"/>
            <person name="Marcussen T."/>
            <person name="Sandve S.R."/>
            <person name="Heier L."/>
            <person name="Spannagl M."/>
            <person name="Pfeifer M."/>
            <person name="Jakobsen K.S."/>
            <person name="Wulff B.B."/>
            <person name="Steuernagel B."/>
            <person name="Mayer K.F."/>
            <person name="Olsen O.A."/>
        </authorList>
    </citation>
    <scope>NUCLEOTIDE SEQUENCE [LARGE SCALE GENOMIC DNA]</scope>
    <source>
        <strain evidence="3">cv. AL8/78</strain>
    </source>
</reference>
<feature type="compositionally biased region" description="Polar residues" evidence="1">
    <location>
        <begin position="1"/>
        <end position="19"/>
    </location>
</feature>
<name>A0A453N6I5_AEGTS</name>
<keyword evidence="3" id="KW-1185">Reference proteome</keyword>
<evidence type="ECO:0000313" key="2">
    <source>
        <dbReference type="EnsemblPlants" id="AET6Gv20255800.1"/>
    </source>
</evidence>
<feature type="compositionally biased region" description="Basic residues" evidence="1">
    <location>
        <begin position="21"/>
        <end position="30"/>
    </location>
</feature>
<organism evidence="2 3">
    <name type="scientific">Aegilops tauschii subsp. strangulata</name>
    <name type="common">Goatgrass</name>
    <dbReference type="NCBI Taxonomy" id="200361"/>
    <lineage>
        <taxon>Eukaryota</taxon>
        <taxon>Viridiplantae</taxon>
        <taxon>Streptophyta</taxon>
        <taxon>Embryophyta</taxon>
        <taxon>Tracheophyta</taxon>
        <taxon>Spermatophyta</taxon>
        <taxon>Magnoliopsida</taxon>
        <taxon>Liliopsida</taxon>
        <taxon>Poales</taxon>
        <taxon>Poaceae</taxon>
        <taxon>BOP clade</taxon>
        <taxon>Pooideae</taxon>
        <taxon>Triticodae</taxon>
        <taxon>Triticeae</taxon>
        <taxon>Triticinae</taxon>
        <taxon>Aegilops</taxon>
    </lineage>
</organism>
<feature type="region of interest" description="Disordered" evidence="1">
    <location>
        <begin position="1"/>
        <end position="31"/>
    </location>
</feature>
<reference evidence="2" key="4">
    <citation type="submission" date="2019-03" db="UniProtKB">
        <authorList>
            <consortium name="EnsemblPlants"/>
        </authorList>
    </citation>
    <scope>IDENTIFICATION</scope>
</reference>
<accession>A0A453N6I5</accession>
<reference evidence="3" key="2">
    <citation type="journal article" date="2017" name="Nat. Plants">
        <title>The Aegilops tauschii genome reveals multiple impacts of transposons.</title>
        <authorList>
            <person name="Zhao G."/>
            <person name="Zou C."/>
            <person name="Li K."/>
            <person name="Wang K."/>
            <person name="Li T."/>
            <person name="Gao L."/>
            <person name="Zhang X."/>
            <person name="Wang H."/>
            <person name="Yang Z."/>
            <person name="Liu X."/>
            <person name="Jiang W."/>
            <person name="Mao L."/>
            <person name="Kong X."/>
            <person name="Jiao Y."/>
            <person name="Jia J."/>
        </authorList>
    </citation>
    <scope>NUCLEOTIDE SEQUENCE [LARGE SCALE GENOMIC DNA]</scope>
    <source>
        <strain evidence="3">cv. AL8/78</strain>
    </source>
</reference>